<gene>
    <name evidence="5" type="primary">aam</name>
    <name evidence="5" type="ORF">CUROG_04690</name>
</gene>
<dbReference type="RefSeq" id="WP_236640644.1">
    <property type="nucleotide sequence ID" value="NZ_CP045032.1"/>
</dbReference>
<evidence type="ECO:0000256" key="3">
    <source>
        <dbReference type="ARBA" id="ARBA00012922"/>
    </source>
</evidence>
<dbReference type="InterPro" id="IPR020556">
    <property type="entry name" value="Amidase_CS"/>
</dbReference>
<dbReference type="KEGG" id="cuo:CUROG_04690"/>
<dbReference type="Proteomes" id="UP000326711">
    <property type="component" value="Chromosome"/>
</dbReference>
<comment type="catalytic activity">
    <reaction evidence="1">
        <text>a monocarboxylic acid amide + H2O = a monocarboxylate + NH4(+)</text>
        <dbReference type="Rhea" id="RHEA:12020"/>
        <dbReference type="ChEBI" id="CHEBI:15377"/>
        <dbReference type="ChEBI" id="CHEBI:28938"/>
        <dbReference type="ChEBI" id="CHEBI:35757"/>
        <dbReference type="ChEBI" id="CHEBI:83628"/>
        <dbReference type="EC" id="3.5.1.4"/>
    </reaction>
</comment>
<reference evidence="6" key="1">
    <citation type="submission" date="2019-10" db="EMBL/GenBank/DDBJ databases">
        <title>Complete genome sequence of Corynebacterium urogenitalis DSM 108747, isolated from the genital tract of a cow.</title>
        <authorList>
            <person name="Ruckert C."/>
            <person name="Ballas P."/>
            <person name="Wagener K."/>
            <person name="Drillich M."/>
            <person name="Kaempfer P."/>
            <person name="Busse H.-J."/>
            <person name="Ehling-Schulz M."/>
        </authorList>
    </citation>
    <scope>NUCLEOTIDE SEQUENCE [LARGE SCALE GENOMIC DNA]</scope>
    <source>
        <strain evidence="6">LMM 1652</strain>
    </source>
</reference>
<dbReference type="InterPro" id="IPR000120">
    <property type="entry name" value="Amidase"/>
</dbReference>
<dbReference type="Gene3D" id="3.90.1300.10">
    <property type="entry name" value="Amidase signature (AS) domain"/>
    <property type="match status" value="1"/>
</dbReference>
<accession>A0A5J6Z7Z4</accession>
<evidence type="ECO:0000313" key="5">
    <source>
        <dbReference type="EMBL" id="QFQ02312.1"/>
    </source>
</evidence>
<keyword evidence="6" id="KW-1185">Reference proteome</keyword>
<proteinExistence type="inferred from homology"/>
<dbReference type="InterPro" id="IPR023631">
    <property type="entry name" value="Amidase_dom"/>
</dbReference>
<name>A0A5J6Z7Z4_9CORY</name>
<dbReference type="EC" id="3.5.1.4" evidence="3"/>
<dbReference type="SUPFAM" id="SSF75304">
    <property type="entry name" value="Amidase signature (AS) enzymes"/>
    <property type="match status" value="1"/>
</dbReference>
<evidence type="ECO:0000256" key="2">
    <source>
        <dbReference type="ARBA" id="ARBA00009199"/>
    </source>
</evidence>
<feature type="domain" description="Amidase" evidence="4">
    <location>
        <begin position="48"/>
        <end position="455"/>
    </location>
</feature>
<dbReference type="EMBL" id="CP045032">
    <property type="protein sequence ID" value="QFQ02312.1"/>
    <property type="molecule type" value="Genomic_DNA"/>
</dbReference>
<dbReference type="PROSITE" id="PS00571">
    <property type="entry name" value="AMIDASES"/>
    <property type="match status" value="1"/>
</dbReference>
<keyword evidence="5" id="KW-0378">Hydrolase</keyword>
<dbReference type="AlphaFoldDB" id="A0A5J6Z7Z4"/>
<evidence type="ECO:0000313" key="6">
    <source>
        <dbReference type="Proteomes" id="UP000326711"/>
    </source>
</evidence>
<protein>
    <recommendedName>
        <fullName evidence="3">amidase</fullName>
        <ecNumber evidence="3">3.5.1.4</ecNumber>
    </recommendedName>
</protein>
<dbReference type="PANTHER" id="PTHR11895:SF7">
    <property type="entry name" value="GLUTAMYL-TRNA(GLN) AMIDOTRANSFERASE SUBUNIT A, MITOCHONDRIAL"/>
    <property type="match status" value="1"/>
</dbReference>
<dbReference type="Pfam" id="PF01425">
    <property type="entry name" value="Amidase"/>
    <property type="match status" value="1"/>
</dbReference>
<dbReference type="GO" id="GO:0004040">
    <property type="term" value="F:amidase activity"/>
    <property type="evidence" value="ECO:0007669"/>
    <property type="project" value="UniProtKB-EC"/>
</dbReference>
<dbReference type="PANTHER" id="PTHR11895">
    <property type="entry name" value="TRANSAMIDASE"/>
    <property type="match status" value="1"/>
</dbReference>
<dbReference type="InterPro" id="IPR036928">
    <property type="entry name" value="AS_sf"/>
</dbReference>
<organism evidence="5 6">
    <name type="scientific">Corynebacterium urogenitale</name>
    <dbReference type="NCBI Taxonomy" id="2487892"/>
    <lineage>
        <taxon>Bacteria</taxon>
        <taxon>Bacillati</taxon>
        <taxon>Actinomycetota</taxon>
        <taxon>Actinomycetes</taxon>
        <taxon>Mycobacteriales</taxon>
        <taxon>Corynebacteriaceae</taxon>
        <taxon>Corynebacterium</taxon>
    </lineage>
</organism>
<sequence>MSQSIPLPADVALLAPSEQQEQVPWHRLDVRGWSARTLSAEHSAEEGVRASVERIDRLNPTYNAVSVLLEREALAQARALDEAAEAEDFRPGALHGVPILIKEEVDVRGCPTTFGTNANPTPKDEDSLIVTRLREAGAIILGKTLMPAFGAFPFTESEAFGITRNPYDPQRTPGGSSGGSAVAVATGMVPVAIGGDGGGSIRIPSAHCGLTGLKPARGSVPTAPYADLWLALGTSGPIARCVEDCAIVFDVISAQQTSRPHELGALAYSEPLTIGVSTAPATPGMRVHKDHLQGVRRAWEALEESGHTVREVTLDHPDPTAAFVVQFLGGIAQEIRGFEFPDRIEARHKRTKALALWVTPKVQQWAMKFSERFGSLLDEQLDGLDALLTPALAHRPSKVGKGLKYGTLGTQIASLPSIAFSAQWNVSGHAAMALPVGLGGDGLPVGVQLVGPRGEADLLRVSRELERVLREHA</sequence>
<comment type="similarity">
    <text evidence="2">Belongs to the amidase family.</text>
</comment>
<evidence type="ECO:0000259" key="4">
    <source>
        <dbReference type="Pfam" id="PF01425"/>
    </source>
</evidence>
<evidence type="ECO:0000256" key="1">
    <source>
        <dbReference type="ARBA" id="ARBA00001311"/>
    </source>
</evidence>